<evidence type="ECO:0000256" key="2">
    <source>
        <dbReference type="ARBA" id="ARBA00023134"/>
    </source>
</evidence>
<dbReference type="GO" id="GO:0005525">
    <property type="term" value="F:GTP binding"/>
    <property type="evidence" value="ECO:0007669"/>
    <property type="project" value="UniProtKB-KW"/>
</dbReference>
<dbReference type="InterPro" id="IPR045058">
    <property type="entry name" value="GIMA/IAN/Toc"/>
</dbReference>
<dbReference type="PROSITE" id="PS51720">
    <property type="entry name" value="G_AIG1"/>
    <property type="match status" value="1"/>
</dbReference>
<dbReference type="InterPro" id="IPR006703">
    <property type="entry name" value="G_AIG1"/>
</dbReference>
<evidence type="ECO:0000313" key="4">
    <source>
        <dbReference type="EMBL" id="CAE0447796.1"/>
    </source>
</evidence>
<dbReference type="Gene3D" id="3.40.50.300">
    <property type="entry name" value="P-loop containing nucleotide triphosphate hydrolases"/>
    <property type="match status" value="1"/>
</dbReference>
<keyword evidence="2" id="KW-0342">GTP-binding</keyword>
<dbReference type="AlphaFoldDB" id="A0A7S3PR03"/>
<reference evidence="4" key="1">
    <citation type="submission" date="2021-01" db="EMBL/GenBank/DDBJ databases">
        <authorList>
            <person name="Corre E."/>
            <person name="Pelletier E."/>
            <person name="Niang G."/>
            <person name="Scheremetjew M."/>
            <person name="Finn R."/>
            <person name="Kale V."/>
            <person name="Holt S."/>
            <person name="Cochrane G."/>
            <person name="Meng A."/>
            <person name="Brown T."/>
            <person name="Cohen L."/>
        </authorList>
    </citation>
    <scope>NUCLEOTIDE SEQUENCE</scope>
    <source>
        <strain evidence="4">GSBS06</strain>
    </source>
</reference>
<dbReference type="PANTHER" id="PTHR10903">
    <property type="entry name" value="GTPASE, IMAP FAMILY MEMBER-RELATED"/>
    <property type="match status" value="1"/>
</dbReference>
<keyword evidence="1" id="KW-0547">Nucleotide-binding</keyword>
<protein>
    <recommendedName>
        <fullName evidence="3">AIG1-type G domain-containing protein</fullName>
    </recommendedName>
</protein>
<dbReference type="PANTHER" id="PTHR10903:SF184">
    <property type="entry name" value="GTP-BINDING PROTEIN A"/>
    <property type="match status" value="1"/>
</dbReference>
<accession>A0A7S3PR03</accession>
<evidence type="ECO:0000259" key="3">
    <source>
        <dbReference type="PROSITE" id="PS51720"/>
    </source>
</evidence>
<feature type="domain" description="AIG1-type G" evidence="3">
    <location>
        <begin position="91"/>
        <end position="307"/>
    </location>
</feature>
<evidence type="ECO:0000256" key="1">
    <source>
        <dbReference type="ARBA" id="ARBA00022741"/>
    </source>
</evidence>
<sequence>MNRIFTRAIPNFHKIRISSPYTGAYTKALFAGSLSLTLGGVALCFRRENELEQNEDAVPKRLLKEEKLGAWEGTGYTVGKLNRGDLHDVENHRHVIALLGVTGSGKSSTANTLMSGSHKRYFDVADSLTSVTRSTCFRDYEFQGIPFRIIDTPGFGDTNRSKEDVEKEIRDFAKFAKHGVSCFFVILPKGRVTEESEKVLLRAKELFGDDFAKHAVVVFTHGLGSDTVGMRRQLLTRDILIEEINKLENRHFLRELVGQVDLRVMAIENKLEPYRRISKFQLHQAVLDVEKSNGNNRYLGIQATEEPKDQNQAARGNF</sequence>
<gene>
    <name evidence="4" type="ORF">ASTO00021_LOCUS17759</name>
</gene>
<dbReference type="Pfam" id="PF04548">
    <property type="entry name" value="AIG1"/>
    <property type="match status" value="1"/>
</dbReference>
<dbReference type="EMBL" id="HBIN01023087">
    <property type="protein sequence ID" value="CAE0447796.1"/>
    <property type="molecule type" value="Transcribed_RNA"/>
</dbReference>
<proteinExistence type="predicted"/>
<dbReference type="SUPFAM" id="SSF52540">
    <property type="entry name" value="P-loop containing nucleoside triphosphate hydrolases"/>
    <property type="match status" value="1"/>
</dbReference>
<organism evidence="4">
    <name type="scientific">Aplanochytrium stocchinoi</name>
    <dbReference type="NCBI Taxonomy" id="215587"/>
    <lineage>
        <taxon>Eukaryota</taxon>
        <taxon>Sar</taxon>
        <taxon>Stramenopiles</taxon>
        <taxon>Bigyra</taxon>
        <taxon>Labyrinthulomycetes</taxon>
        <taxon>Thraustochytrida</taxon>
        <taxon>Thraustochytriidae</taxon>
        <taxon>Aplanochytrium</taxon>
    </lineage>
</organism>
<name>A0A7S3PR03_9STRA</name>
<dbReference type="InterPro" id="IPR027417">
    <property type="entry name" value="P-loop_NTPase"/>
</dbReference>